<dbReference type="AlphaFoldDB" id="A0A9N8W3W8"/>
<organism evidence="2 3">
    <name type="scientific">Paraglomus brasilianum</name>
    <dbReference type="NCBI Taxonomy" id="144538"/>
    <lineage>
        <taxon>Eukaryota</taxon>
        <taxon>Fungi</taxon>
        <taxon>Fungi incertae sedis</taxon>
        <taxon>Mucoromycota</taxon>
        <taxon>Glomeromycotina</taxon>
        <taxon>Glomeromycetes</taxon>
        <taxon>Paraglomerales</taxon>
        <taxon>Paraglomeraceae</taxon>
        <taxon>Paraglomus</taxon>
    </lineage>
</organism>
<dbReference type="InterPro" id="IPR009348">
    <property type="entry name" value="NPR2-like"/>
</dbReference>
<dbReference type="GO" id="GO:1904262">
    <property type="term" value="P:negative regulation of TORC1 signaling"/>
    <property type="evidence" value="ECO:0007669"/>
    <property type="project" value="TreeGrafter"/>
</dbReference>
<gene>
    <name evidence="2" type="ORF">PBRASI_LOCUS1343</name>
</gene>
<dbReference type="GO" id="GO:1990130">
    <property type="term" value="C:GATOR1 complex"/>
    <property type="evidence" value="ECO:0007669"/>
    <property type="project" value="TreeGrafter"/>
</dbReference>
<protein>
    <submittedName>
        <fullName evidence="2">299_t:CDS:1</fullName>
    </submittedName>
</protein>
<sequence length="406" mass="46809">MSVSDYIRIGTDYRVGTPPRLVSVFFTMFDEELGPSLLYEVPEGSIKPLPNSTPLIDFSSISEYIIPKSDLCGHLVSVCTGPYKVMGVPVMIRNKKYKRRMLVFNLSFVFDRNADTSSYEPVARKIARVLTSLEMESDFLWKTETRSSVYNIIEQLLEDLNNYCECQIPINETNALNLKLFPTYPNPQPVYDYQVPICTVDLNTLIDMNWDITVKKVVAHINGVYHVKKIAEIADVDYKLARECMEHLLYYGCIIMIDIFQFSNIYAVRPEIMRIIEDETVQTECISYVTEPGAIPSPFSKMFSLYCSLKRDVTLKMWIEENKVASLNIDTRRFITFGVTKGFLQRVHKYPVLPASAAISCKLDPHLKKLLNGRHHYDDICTSERYSTKDLDKLLCDIPEIKFIWK</sequence>
<reference evidence="2" key="1">
    <citation type="submission" date="2021-06" db="EMBL/GenBank/DDBJ databases">
        <authorList>
            <person name="Kallberg Y."/>
            <person name="Tangrot J."/>
            <person name="Rosling A."/>
        </authorList>
    </citation>
    <scope>NUCLEOTIDE SEQUENCE</scope>
    <source>
        <strain evidence="2">BR232B</strain>
    </source>
</reference>
<name>A0A9N8W3W8_9GLOM</name>
<proteinExistence type="inferred from homology"/>
<dbReference type="PANTHER" id="PTHR12991:SF10">
    <property type="entry name" value="GATOR COMPLEX PROTEIN NPRL2"/>
    <property type="match status" value="1"/>
</dbReference>
<comment type="caution">
    <text evidence="2">The sequence shown here is derived from an EMBL/GenBank/DDBJ whole genome shotgun (WGS) entry which is preliminary data.</text>
</comment>
<keyword evidence="3" id="KW-1185">Reference proteome</keyword>
<accession>A0A9N8W3W8</accession>
<dbReference type="GO" id="GO:0010508">
    <property type="term" value="P:positive regulation of autophagy"/>
    <property type="evidence" value="ECO:0007669"/>
    <property type="project" value="TreeGrafter"/>
</dbReference>
<evidence type="ECO:0000313" key="3">
    <source>
        <dbReference type="Proteomes" id="UP000789739"/>
    </source>
</evidence>
<dbReference type="OrthoDB" id="338854at2759"/>
<evidence type="ECO:0000313" key="2">
    <source>
        <dbReference type="EMBL" id="CAG8476347.1"/>
    </source>
</evidence>
<dbReference type="Pfam" id="PF06218">
    <property type="entry name" value="NPR2"/>
    <property type="match status" value="2"/>
</dbReference>
<dbReference type="Proteomes" id="UP000789739">
    <property type="component" value="Unassembled WGS sequence"/>
</dbReference>
<comment type="similarity">
    <text evidence="1">Belongs to the NPR2 family.</text>
</comment>
<dbReference type="EMBL" id="CAJVPI010000085">
    <property type="protein sequence ID" value="CAG8476347.1"/>
    <property type="molecule type" value="Genomic_DNA"/>
</dbReference>
<dbReference type="GO" id="GO:0005096">
    <property type="term" value="F:GTPase activator activity"/>
    <property type="evidence" value="ECO:0007669"/>
    <property type="project" value="TreeGrafter"/>
</dbReference>
<dbReference type="GO" id="GO:0005774">
    <property type="term" value="C:vacuolar membrane"/>
    <property type="evidence" value="ECO:0007669"/>
    <property type="project" value="TreeGrafter"/>
</dbReference>
<dbReference type="PANTHER" id="PTHR12991">
    <property type="entry name" value="NITROGEN PERMEASE REGULATOR 2/TUMOR SUPPRESSOR CANDIDATE 4"/>
    <property type="match status" value="1"/>
</dbReference>
<evidence type="ECO:0000256" key="1">
    <source>
        <dbReference type="ARBA" id="ARBA00008433"/>
    </source>
</evidence>